<dbReference type="RefSeq" id="WP_168302022.1">
    <property type="nucleotide sequence ID" value="NZ_CP071604.1"/>
</dbReference>
<reference evidence="1 2" key="1">
    <citation type="submission" date="2024-06" db="EMBL/GenBank/DDBJ databases">
        <title>Genomic Encyclopedia of Type Strains, Phase IV (KMG-IV): sequencing the most valuable type-strain genomes for metagenomic binning, comparative biology and taxonomic classification.</title>
        <authorList>
            <person name="Goeker M."/>
        </authorList>
    </citation>
    <scope>NUCLEOTIDE SEQUENCE [LARGE SCALE GENOMIC DNA]</scope>
    <source>
        <strain evidence="1 2">DSM 29288</strain>
    </source>
</reference>
<organism evidence="1 2">
    <name type="scientific">Rhizobium binae</name>
    <dbReference type="NCBI Taxonomy" id="1138190"/>
    <lineage>
        <taxon>Bacteria</taxon>
        <taxon>Pseudomonadati</taxon>
        <taxon>Pseudomonadota</taxon>
        <taxon>Alphaproteobacteria</taxon>
        <taxon>Hyphomicrobiales</taxon>
        <taxon>Rhizobiaceae</taxon>
        <taxon>Rhizobium/Agrobacterium group</taxon>
        <taxon>Rhizobium</taxon>
    </lineage>
</organism>
<dbReference type="GeneID" id="91149135"/>
<name>A0ABV2MDE4_9HYPH</name>
<proteinExistence type="predicted"/>
<dbReference type="Proteomes" id="UP001549077">
    <property type="component" value="Unassembled WGS sequence"/>
</dbReference>
<evidence type="ECO:0000313" key="1">
    <source>
        <dbReference type="EMBL" id="MET3753357.1"/>
    </source>
</evidence>
<gene>
    <name evidence="1" type="ORF">ABID08_000696</name>
</gene>
<accession>A0ABV2MDE4</accession>
<sequence length="140" mass="15553">MRISDIQGPSLTEVIAFTMIEKPEDVAIVERQASDRMAAIRGWYGWQVVDVDVVDDADELVRLTISAQPVGAGYREEAKFTFLTDRDGKRRSARLDAFLAACGVSERIDDTREIKGRFFATKNRGRGARDFGPLTNALVG</sequence>
<keyword evidence="2" id="KW-1185">Reference proteome</keyword>
<comment type="caution">
    <text evidence="1">The sequence shown here is derived from an EMBL/GenBank/DDBJ whole genome shotgun (WGS) entry which is preliminary data.</text>
</comment>
<dbReference type="EMBL" id="JBEPMY010000001">
    <property type="protein sequence ID" value="MET3753357.1"/>
    <property type="molecule type" value="Genomic_DNA"/>
</dbReference>
<evidence type="ECO:0000313" key="2">
    <source>
        <dbReference type="Proteomes" id="UP001549077"/>
    </source>
</evidence>
<protein>
    <submittedName>
        <fullName evidence="1">Uncharacterized protein</fullName>
    </submittedName>
</protein>